<name>A0A1M5S223_9BRAD</name>
<dbReference type="InterPro" id="IPR013830">
    <property type="entry name" value="SGNH_hydro"/>
</dbReference>
<dbReference type="GO" id="GO:0004622">
    <property type="term" value="F:phosphatidylcholine lysophospholipase activity"/>
    <property type="evidence" value="ECO:0007669"/>
    <property type="project" value="TreeGrafter"/>
</dbReference>
<protein>
    <submittedName>
        <fullName evidence="2">GDSL-like Lipase/Acylhydrolase family protein</fullName>
    </submittedName>
</protein>
<dbReference type="InterPro" id="IPR036514">
    <property type="entry name" value="SGNH_hydro_sf"/>
</dbReference>
<dbReference type="InterPro" id="IPR051532">
    <property type="entry name" value="Ester_Hydrolysis_Enzymes"/>
</dbReference>
<accession>A0A1M5S223</accession>
<proteinExistence type="predicted"/>
<dbReference type="Pfam" id="PF13472">
    <property type="entry name" value="Lipase_GDSL_2"/>
    <property type="match status" value="1"/>
</dbReference>
<reference evidence="2 3" key="1">
    <citation type="submission" date="2016-11" db="EMBL/GenBank/DDBJ databases">
        <authorList>
            <person name="Jaros S."/>
            <person name="Januszkiewicz K."/>
            <person name="Wedrychowicz H."/>
        </authorList>
    </citation>
    <scope>NUCLEOTIDE SEQUENCE [LARGE SCALE GENOMIC DNA]</scope>
    <source>
        <strain evidence="2 3">GAS138</strain>
    </source>
</reference>
<evidence type="ECO:0000313" key="3">
    <source>
        <dbReference type="Proteomes" id="UP000189796"/>
    </source>
</evidence>
<keyword evidence="2" id="KW-0378">Hydrolase</keyword>
<evidence type="ECO:0000259" key="1">
    <source>
        <dbReference type="Pfam" id="PF13472"/>
    </source>
</evidence>
<dbReference type="PANTHER" id="PTHR30383:SF5">
    <property type="entry name" value="SGNH HYDROLASE-TYPE ESTERASE DOMAIN-CONTAINING PROTEIN"/>
    <property type="match status" value="1"/>
</dbReference>
<evidence type="ECO:0000313" key="2">
    <source>
        <dbReference type="EMBL" id="SHH32471.1"/>
    </source>
</evidence>
<dbReference type="RefSeq" id="WP_245332676.1">
    <property type="nucleotide sequence ID" value="NZ_LT670817.1"/>
</dbReference>
<dbReference type="PANTHER" id="PTHR30383">
    <property type="entry name" value="THIOESTERASE 1/PROTEASE 1/LYSOPHOSPHOLIPASE L1"/>
    <property type="match status" value="1"/>
</dbReference>
<organism evidence="2 3">
    <name type="scientific">Bradyrhizobium erythrophlei</name>
    <dbReference type="NCBI Taxonomy" id="1437360"/>
    <lineage>
        <taxon>Bacteria</taxon>
        <taxon>Pseudomonadati</taxon>
        <taxon>Pseudomonadota</taxon>
        <taxon>Alphaproteobacteria</taxon>
        <taxon>Hyphomicrobiales</taxon>
        <taxon>Nitrobacteraceae</taxon>
        <taxon>Bradyrhizobium</taxon>
    </lineage>
</organism>
<gene>
    <name evidence="2" type="ORF">SAMN05443248_4449</name>
</gene>
<dbReference type="SUPFAM" id="SSF52266">
    <property type="entry name" value="SGNH hydrolase"/>
    <property type="match status" value="1"/>
</dbReference>
<feature type="domain" description="SGNH hydrolase-type esterase" evidence="1">
    <location>
        <begin position="44"/>
        <end position="143"/>
    </location>
</feature>
<sequence length="185" mass="20171">MSAKPKLFHRQECGLIMIRAILFAVIVLLSEMTAAAAAPLRIVAIGASNTQGWYVGKQGAYPAKLQALLKAKGIDAQVINAGVPFDTTAGMLTRIDSDVPTGTDIVILQPGANDRRFLGTKEQRAANIAAMERRLRNRSIKVIVYDEEIPLRYYTFDSIHLTGEGHAMIAAALLPRIMATISRRP</sequence>
<dbReference type="Gene3D" id="3.40.50.1110">
    <property type="entry name" value="SGNH hydrolase"/>
    <property type="match status" value="1"/>
</dbReference>
<dbReference type="Proteomes" id="UP000189796">
    <property type="component" value="Chromosome I"/>
</dbReference>
<dbReference type="EMBL" id="LT670817">
    <property type="protein sequence ID" value="SHH32471.1"/>
    <property type="molecule type" value="Genomic_DNA"/>
</dbReference>
<dbReference type="AlphaFoldDB" id="A0A1M5S223"/>